<gene>
    <name evidence="3" type="ORF">GCM10011514_35090</name>
</gene>
<reference evidence="3" key="1">
    <citation type="journal article" date="2014" name="Int. J. Syst. Evol. Microbiol.">
        <title>Complete genome sequence of Corynebacterium casei LMG S-19264T (=DSM 44701T), isolated from a smear-ripened cheese.</title>
        <authorList>
            <consortium name="US DOE Joint Genome Institute (JGI-PGF)"/>
            <person name="Walter F."/>
            <person name="Albersmeier A."/>
            <person name="Kalinowski J."/>
            <person name="Ruckert C."/>
        </authorList>
    </citation>
    <scope>NUCLEOTIDE SEQUENCE</scope>
    <source>
        <strain evidence="3">CGMCC 1.15958</strain>
    </source>
</reference>
<dbReference type="Pfam" id="PF17899">
    <property type="entry name" value="Peptidase_M61_N"/>
    <property type="match status" value="1"/>
</dbReference>
<feature type="domain" description="Peptidase M61 catalytic" evidence="1">
    <location>
        <begin position="267"/>
        <end position="380"/>
    </location>
</feature>
<organism evidence="3 4">
    <name type="scientific">Emticicia aquatilis</name>
    <dbReference type="NCBI Taxonomy" id="1537369"/>
    <lineage>
        <taxon>Bacteria</taxon>
        <taxon>Pseudomonadati</taxon>
        <taxon>Bacteroidota</taxon>
        <taxon>Cytophagia</taxon>
        <taxon>Cytophagales</taxon>
        <taxon>Leadbetterellaceae</taxon>
        <taxon>Emticicia</taxon>
    </lineage>
</organism>
<dbReference type="AlphaFoldDB" id="A0A916YYI2"/>
<sequence>MNYKIYSKNKVSHFIDIECSVENIQTDEIELQLPAWRPGRYELQNFAKNIQIFEVFDEKGQKLPTSKITKDRWKVQTNGTRNITAKYNYYANLVNAGSSFVDENILYVNPVNLCIYAEGHINEPCTLELHKAENQKIAGLNNQQKLDNNRVSIAFNDFYHLADSPFIVSSNLKHDFYEVGKIKFNIWFEGNFSRENLGRIRTDFKKFTEEQIKLFGEFPEKEYHFITWILPVPYYHGVEHRSSTMQVLGPDSQDFDGSPPEELYIDLLGLASHELFHTWNICKLRPTELLPYDYTKENYFPTCFVAEGVTTYYGDLMLYRSGVFNQTQYLKELETYYKRHFDHADRASQSLVESSWDLWLDGYSQSIPDRKVSVYHKGAIAAQILDLHIQRVSHKTRSIDNVMQILWKRFGASENGTPLKGYTMQDYKDICEEVAEESLDWYFEKCILGTESLFDLINHYLKDIDLHITRNEENLVQLEILS</sequence>
<dbReference type="InterPro" id="IPR027268">
    <property type="entry name" value="Peptidase_M4/M1_CTD_sf"/>
</dbReference>
<protein>
    <submittedName>
        <fullName evidence="3">Peptidase M61</fullName>
    </submittedName>
</protein>
<comment type="caution">
    <text evidence="3">The sequence shown here is derived from an EMBL/GenBank/DDBJ whole genome shotgun (WGS) entry which is preliminary data.</text>
</comment>
<dbReference type="Gene3D" id="1.10.390.10">
    <property type="entry name" value="Neutral Protease Domain 2"/>
    <property type="match status" value="1"/>
</dbReference>
<feature type="domain" description="Peptidase M61 N-terminal" evidence="2">
    <location>
        <begin position="2"/>
        <end position="169"/>
    </location>
</feature>
<proteinExistence type="predicted"/>
<reference evidence="3" key="2">
    <citation type="submission" date="2020-09" db="EMBL/GenBank/DDBJ databases">
        <authorList>
            <person name="Sun Q."/>
            <person name="Zhou Y."/>
        </authorList>
    </citation>
    <scope>NUCLEOTIDE SEQUENCE</scope>
    <source>
        <strain evidence="3">CGMCC 1.15958</strain>
    </source>
</reference>
<dbReference type="EMBL" id="BMKK01000007">
    <property type="protein sequence ID" value="GGD67946.1"/>
    <property type="molecule type" value="Genomic_DNA"/>
</dbReference>
<dbReference type="InterPro" id="IPR007963">
    <property type="entry name" value="Peptidase_M61_catalytic"/>
</dbReference>
<dbReference type="Proteomes" id="UP000609064">
    <property type="component" value="Unassembled WGS sequence"/>
</dbReference>
<keyword evidence="4" id="KW-1185">Reference proteome</keyword>
<dbReference type="InterPro" id="IPR040756">
    <property type="entry name" value="Peptidase_M61_N"/>
</dbReference>
<evidence type="ECO:0000259" key="1">
    <source>
        <dbReference type="Pfam" id="PF05299"/>
    </source>
</evidence>
<dbReference type="Gene3D" id="2.60.40.3650">
    <property type="match status" value="1"/>
</dbReference>
<name>A0A916YYI2_9BACT</name>
<dbReference type="Pfam" id="PF05299">
    <property type="entry name" value="Peptidase_M61"/>
    <property type="match status" value="1"/>
</dbReference>
<accession>A0A916YYI2</accession>
<dbReference type="RefSeq" id="WP_188767825.1">
    <property type="nucleotide sequence ID" value="NZ_BMKK01000007.1"/>
</dbReference>
<evidence type="ECO:0000259" key="2">
    <source>
        <dbReference type="Pfam" id="PF17899"/>
    </source>
</evidence>
<evidence type="ECO:0000313" key="3">
    <source>
        <dbReference type="EMBL" id="GGD67946.1"/>
    </source>
</evidence>
<evidence type="ECO:0000313" key="4">
    <source>
        <dbReference type="Proteomes" id="UP000609064"/>
    </source>
</evidence>